<proteinExistence type="predicted"/>
<feature type="compositionally biased region" description="Basic and acidic residues" evidence="1">
    <location>
        <begin position="18"/>
        <end position="34"/>
    </location>
</feature>
<sequence>MTAHQAASSAATSTSGRHRAEAVRRAETAGEKIRRWGAGPESGDPEGRTPAEAVTAMDES</sequence>
<evidence type="ECO:0000256" key="1">
    <source>
        <dbReference type="SAM" id="MobiDB-lite"/>
    </source>
</evidence>
<evidence type="ECO:0000313" key="3">
    <source>
        <dbReference type="Proteomes" id="UP000465622"/>
    </source>
</evidence>
<dbReference type="EMBL" id="AP022567">
    <property type="protein sequence ID" value="BBX36342.1"/>
    <property type="molecule type" value="Genomic_DNA"/>
</dbReference>
<name>A0ABM7I0G3_MYCME</name>
<gene>
    <name evidence="2" type="ORF">MMAGJ_56240</name>
</gene>
<reference evidence="2 3" key="1">
    <citation type="journal article" date="2019" name="Emerg. Microbes Infect.">
        <title>Comprehensive subspecies identification of 175 nontuberculous mycobacteria species based on 7547 genomic profiles.</title>
        <authorList>
            <person name="Matsumoto Y."/>
            <person name="Kinjo T."/>
            <person name="Motooka D."/>
            <person name="Nabeya D."/>
            <person name="Jung N."/>
            <person name="Uechi K."/>
            <person name="Horii T."/>
            <person name="Iida T."/>
            <person name="Fujita J."/>
            <person name="Nakamura S."/>
        </authorList>
    </citation>
    <scope>NUCLEOTIDE SEQUENCE [LARGE SCALE GENOMIC DNA]</scope>
    <source>
        <strain evidence="2 3">JCM 12375</strain>
    </source>
</reference>
<dbReference type="Proteomes" id="UP000465622">
    <property type="component" value="Chromosome"/>
</dbReference>
<evidence type="ECO:0000313" key="2">
    <source>
        <dbReference type="EMBL" id="BBX36342.1"/>
    </source>
</evidence>
<feature type="region of interest" description="Disordered" evidence="1">
    <location>
        <begin position="1"/>
        <end position="60"/>
    </location>
</feature>
<organism evidence="2 3">
    <name type="scientific">Mycolicibacterium mageritense</name>
    <name type="common">Mycobacterium mageritense</name>
    <dbReference type="NCBI Taxonomy" id="53462"/>
    <lineage>
        <taxon>Bacteria</taxon>
        <taxon>Bacillati</taxon>
        <taxon>Actinomycetota</taxon>
        <taxon>Actinomycetes</taxon>
        <taxon>Mycobacteriales</taxon>
        <taxon>Mycobacteriaceae</taxon>
        <taxon>Mycolicibacterium</taxon>
    </lineage>
</organism>
<protein>
    <submittedName>
        <fullName evidence="2">Uncharacterized protein</fullName>
    </submittedName>
</protein>
<keyword evidence="3" id="KW-1185">Reference proteome</keyword>
<feature type="compositionally biased region" description="Low complexity" evidence="1">
    <location>
        <begin position="1"/>
        <end position="15"/>
    </location>
</feature>
<accession>A0ABM7I0G3</accession>